<feature type="non-terminal residue" evidence="1">
    <location>
        <position position="1"/>
    </location>
</feature>
<organism evidence="1 2">
    <name type="scientific">Lacrimispora amygdalina</name>
    <dbReference type="NCBI Taxonomy" id="253257"/>
    <lineage>
        <taxon>Bacteria</taxon>
        <taxon>Bacillati</taxon>
        <taxon>Bacillota</taxon>
        <taxon>Clostridia</taxon>
        <taxon>Lachnospirales</taxon>
        <taxon>Lachnospiraceae</taxon>
        <taxon>Lacrimispora</taxon>
    </lineage>
</organism>
<keyword evidence="1" id="KW-0645">Protease</keyword>
<accession>A0A3E2N3H8</accession>
<name>A0A3E2N3H8_9FIRM</name>
<reference evidence="1 2" key="1">
    <citation type="submission" date="2018-07" db="EMBL/GenBank/DDBJ databases">
        <title>New species, Clostridium PI-S10-A1B.</title>
        <authorList>
            <person name="Krishna G."/>
            <person name="Summeta K."/>
            <person name="Shikha S."/>
            <person name="Prabhu P.B."/>
            <person name="Suresh K."/>
        </authorList>
    </citation>
    <scope>NUCLEOTIDE SEQUENCE [LARGE SCALE GENOMIC DNA]</scope>
    <source>
        <strain evidence="1 2">PI-S10-A1B</strain>
    </source>
</reference>
<feature type="non-terminal residue" evidence="1">
    <location>
        <position position="192"/>
    </location>
</feature>
<gene>
    <name evidence="1" type="ORF">DS742_28510</name>
</gene>
<comment type="caution">
    <text evidence="1">The sequence shown here is derived from an EMBL/GenBank/DDBJ whole genome shotgun (WGS) entry which is preliminary data.</text>
</comment>
<evidence type="ECO:0000313" key="2">
    <source>
        <dbReference type="Proteomes" id="UP000260680"/>
    </source>
</evidence>
<dbReference type="RefSeq" id="WP_205692835.1">
    <property type="nucleotide sequence ID" value="NZ_QOHO01000170.1"/>
</dbReference>
<proteinExistence type="predicted"/>
<dbReference type="Proteomes" id="UP000260680">
    <property type="component" value="Unassembled WGS sequence"/>
</dbReference>
<keyword evidence="1" id="KW-0378">Hydrolase</keyword>
<dbReference type="EMBL" id="QOHO01000170">
    <property type="protein sequence ID" value="RFZ75526.1"/>
    <property type="molecule type" value="Genomic_DNA"/>
</dbReference>
<dbReference type="AlphaFoldDB" id="A0A3E2N3H8"/>
<protein>
    <submittedName>
        <fullName evidence="1">Serine protease</fullName>
    </submittedName>
</protein>
<sequence length="192" mass="20039">LVGSVLQSDVDIKVYASFAPLSCAATSGVLGSAGPNWIVYNFPGVDPNVLYPSALGDAIAGEDLVPDPQDPGDIASQFNGNLGQPGCLESFSWYYGLDGNTPPGAINFLNVVMHEIGHGLGFSGFLNKTSGALLAGLPDVYTRLAYDNVSNLRFTDAGMTNATRALAMRTPGRTVWDGAEVSAQSPLILDEA</sequence>
<dbReference type="SUPFAM" id="SSF55486">
    <property type="entry name" value="Metalloproteases ('zincins'), catalytic domain"/>
    <property type="match status" value="1"/>
</dbReference>
<evidence type="ECO:0000313" key="1">
    <source>
        <dbReference type="EMBL" id="RFZ75526.1"/>
    </source>
</evidence>
<dbReference type="GO" id="GO:0008233">
    <property type="term" value="F:peptidase activity"/>
    <property type="evidence" value="ECO:0007669"/>
    <property type="project" value="UniProtKB-KW"/>
</dbReference>
<dbReference type="GO" id="GO:0006508">
    <property type="term" value="P:proteolysis"/>
    <property type="evidence" value="ECO:0007669"/>
    <property type="project" value="UniProtKB-KW"/>
</dbReference>